<sequence length="87" mass="10371">MSNLKINNKIELNGRFTVERKKDINANPVIIYRTGVLEIPKYIDEIKTIENDKYKINGINVYKETFVSEEDYIAYEFKFDEIFIKDN</sequence>
<evidence type="ECO:0000313" key="2">
    <source>
        <dbReference type="Proteomes" id="UP000255234"/>
    </source>
</evidence>
<evidence type="ECO:0000313" key="1">
    <source>
        <dbReference type="EMBL" id="STY71266.1"/>
    </source>
</evidence>
<reference evidence="1 2" key="1">
    <citation type="submission" date="2018-06" db="EMBL/GenBank/DDBJ databases">
        <authorList>
            <consortium name="Pathogen Informatics"/>
            <person name="Doyle S."/>
        </authorList>
    </citation>
    <scope>NUCLEOTIDE SEQUENCE [LARGE SCALE GENOMIC DNA]</scope>
    <source>
        <strain evidence="1 2">NCTC10571</strain>
    </source>
</reference>
<organism evidence="1 2">
    <name type="scientific">Megamonas hypermegale</name>
    <dbReference type="NCBI Taxonomy" id="158847"/>
    <lineage>
        <taxon>Bacteria</taxon>
        <taxon>Bacillati</taxon>
        <taxon>Bacillota</taxon>
        <taxon>Negativicutes</taxon>
        <taxon>Selenomonadales</taxon>
        <taxon>Selenomonadaceae</taxon>
        <taxon>Megamonas</taxon>
    </lineage>
</organism>
<name>A0A378NTR8_9FIRM</name>
<dbReference type="AlphaFoldDB" id="A0A378NTR8"/>
<protein>
    <submittedName>
        <fullName evidence="1">Uncharacterized protein</fullName>
    </submittedName>
</protein>
<proteinExistence type="predicted"/>
<dbReference type="Proteomes" id="UP000255234">
    <property type="component" value="Unassembled WGS sequence"/>
</dbReference>
<dbReference type="RefSeq" id="WP_115151627.1">
    <property type="nucleotide sequence ID" value="NZ_UGPP01000001.1"/>
</dbReference>
<accession>A0A378NTR8</accession>
<dbReference type="EMBL" id="UGPP01000001">
    <property type="protein sequence ID" value="STY71266.1"/>
    <property type="molecule type" value="Genomic_DNA"/>
</dbReference>
<gene>
    <name evidence="1" type="ORF">NCTC10571_01422</name>
</gene>